<dbReference type="Pfam" id="PF02594">
    <property type="entry name" value="DUF167"/>
    <property type="match status" value="1"/>
</dbReference>
<dbReference type="PANTHER" id="PTHR13420:SF7">
    <property type="entry name" value="UPF0235 PROTEIN C15ORF40"/>
    <property type="match status" value="1"/>
</dbReference>
<dbReference type="InterPro" id="IPR003746">
    <property type="entry name" value="DUF167"/>
</dbReference>
<dbReference type="SMART" id="SM01152">
    <property type="entry name" value="DUF167"/>
    <property type="match status" value="1"/>
</dbReference>
<dbReference type="PANTHER" id="PTHR13420">
    <property type="entry name" value="UPF0235 PROTEIN C15ORF40"/>
    <property type="match status" value="1"/>
</dbReference>
<dbReference type="EMBL" id="QWKP01000116">
    <property type="protein sequence ID" value="RHA44110.1"/>
    <property type="molecule type" value="Genomic_DNA"/>
</dbReference>
<dbReference type="HAMAP" id="MF_00634">
    <property type="entry name" value="UPF0235"/>
    <property type="match status" value="1"/>
</dbReference>
<comment type="similarity">
    <text evidence="1 2">Belongs to the UPF0235 family.</text>
</comment>
<dbReference type="Gene3D" id="3.30.1200.10">
    <property type="entry name" value="YggU-like"/>
    <property type="match status" value="1"/>
</dbReference>
<evidence type="ECO:0000313" key="4">
    <source>
        <dbReference type="Proteomes" id="UP000283374"/>
    </source>
</evidence>
<dbReference type="SUPFAM" id="SSF69786">
    <property type="entry name" value="YggU-like"/>
    <property type="match status" value="1"/>
</dbReference>
<keyword evidence="4" id="KW-1185">Reference proteome</keyword>
<comment type="caution">
    <text evidence="3">The sequence shown here is derived from an EMBL/GenBank/DDBJ whole genome shotgun (WGS) entry which is preliminary data.</text>
</comment>
<gene>
    <name evidence="3" type="ORF">D1825_02940</name>
</gene>
<dbReference type="NCBIfam" id="TIGR00251">
    <property type="entry name" value="DUF167 family protein"/>
    <property type="match status" value="1"/>
</dbReference>
<accession>A0A413RQB1</accession>
<dbReference type="OrthoDB" id="5244571at2"/>
<evidence type="ECO:0000256" key="2">
    <source>
        <dbReference type="HAMAP-Rule" id="MF_00634"/>
    </source>
</evidence>
<dbReference type="InterPro" id="IPR036591">
    <property type="entry name" value="YggU-like_sf"/>
</dbReference>
<evidence type="ECO:0000313" key="3">
    <source>
        <dbReference type="EMBL" id="RHA44110.1"/>
    </source>
</evidence>
<dbReference type="GO" id="GO:0005737">
    <property type="term" value="C:cytoplasm"/>
    <property type="evidence" value="ECO:0007669"/>
    <property type="project" value="TreeGrafter"/>
</dbReference>
<organism evidence="3 4">
    <name type="scientific">Cellulomonas rhizosphaerae</name>
    <dbReference type="NCBI Taxonomy" id="2293719"/>
    <lineage>
        <taxon>Bacteria</taxon>
        <taxon>Bacillati</taxon>
        <taxon>Actinomycetota</taxon>
        <taxon>Actinomycetes</taxon>
        <taxon>Micrococcales</taxon>
        <taxon>Cellulomonadaceae</taxon>
        <taxon>Cellulomonas</taxon>
    </lineage>
</organism>
<reference evidence="3 4" key="1">
    <citation type="submission" date="2018-08" db="EMBL/GenBank/DDBJ databases">
        <title>Cellulomonas rhizosphaerae sp. nov., a novel actinomycete isolated from soil.</title>
        <authorList>
            <person name="Tian Y."/>
        </authorList>
    </citation>
    <scope>NUCLEOTIDE SEQUENCE [LARGE SCALE GENOMIC DNA]</scope>
    <source>
        <strain evidence="3 4">NEAU-TCZ24</strain>
    </source>
</reference>
<evidence type="ECO:0000256" key="1">
    <source>
        <dbReference type="ARBA" id="ARBA00010364"/>
    </source>
</evidence>
<proteinExistence type="inferred from homology"/>
<dbReference type="Proteomes" id="UP000283374">
    <property type="component" value="Unassembled WGS sequence"/>
</dbReference>
<dbReference type="AlphaFoldDB" id="A0A413RQB1"/>
<name>A0A413RQB1_9CELL</name>
<sequence>MRIPIRVRPGASRTRVGGSYDGRLVVAVAARAVDGAATEAALAACAAAFGVRRRHVTLVSGPTSRDKVIAVDGAPVELADRLATLLVTPGE</sequence>
<protein>
    <recommendedName>
        <fullName evidence="2">UPF0235 protein D1825_02940</fullName>
    </recommendedName>
</protein>